<accession>A0A0F9RGW8</accession>
<comment type="caution">
    <text evidence="1">The sequence shown here is derived from an EMBL/GenBank/DDBJ whole genome shotgun (WGS) entry which is preliminary data.</text>
</comment>
<dbReference type="AlphaFoldDB" id="A0A0F9RGW8"/>
<sequence length="200" mass="22573">KEFVNRQPNFFKANSKVNMAKGFNVRTMQAEIGFTTDKLKGSNQAVEDLEQQEHGGTIKGRTFIPNRTGVKAATAFNKNVKRTNRVTSILAQKRIKLRKQKGSNWAQRAIKASIKAGVGGLVQDWKPGRGGLVWRVKSIKRIGLNIRFERVDLLYINKSGNVRIKTATNFMKKATLKTAKKLEGFYIKQAKKQIEKALLK</sequence>
<feature type="non-terminal residue" evidence="1">
    <location>
        <position position="1"/>
    </location>
</feature>
<organism evidence="1">
    <name type="scientific">marine sediment metagenome</name>
    <dbReference type="NCBI Taxonomy" id="412755"/>
    <lineage>
        <taxon>unclassified sequences</taxon>
        <taxon>metagenomes</taxon>
        <taxon>ecological metagenomes</taxon>
    </lineage>
</organism>
<name>A0A0F9RGW8_9ZZZZ</name>
<dbReference type="EMBL" id="LAZR01000874">
    <property type="protein sequence ID" value="KKN55745.1"/>
    <property type="molecule type" value="Genomic_DNA"/>
</dbReference>
<evidence type="ECO:0000313" key="1">
    <source>
        <dbReference type="EMBL" id="KKN55745.1"/>
    </source>
</evidence>
<gene>
    <name evidence="1" type="ORF">LCGC14_0579550</name>
</gene>
<protein>
    <submittedName>
        <fullName evidence="1">Uncharacterized protein</fullName>
    </submittedName>
</protein>
<proteinExistence type="predicted"/>
<reference evidence="1" key="1">
    <citation type="journal article" date="2015" name="Nature">
        <title>Complex archaea that bridge the gap between prokaryotes and eukaryotes.</title>
        <authorList>
            <person name="Spang A."/>
            <person name="Saw J.H."/>
            <person name="Jorgensen S.L."/>
            <person name="Zaremba-Niedzwiedzka K."/>
            <person name="Martijn J."/>
            <person name="Lind A.E."/>
            <person name="van Eijk R."/>
            <person name="Schleper C."/>
            <person name="Guy L."/>
            <person name="Ettema T.J."/>
        </authorList>
    </citation>
    <scope>NUCLEOTIDE SEQUENCE</scope>
</reference>